<dbReference type="GO" id="GO:0019031">
    <property type="term" value="C:viral envelope"/>
    <property type="evidence" value="ECO:0007669"/>
    <property type="project" value="UniProtKB-KW"/>
</dbReference>
<evidence type="ECO:0000259" key="11">
    <source>
        <dbReference type="Pfam" id="PF24833"/>
    </source>
</evidence>
<evidence type="ECO:0000313" key="12">
    <source>
        <dbReference type="EMBL" id="URZ95408.1"/>
    </source>
</evidence>
<dbReference type="SUPFAM" id="SSF161008">
    <property type="entry name" value="Viral glycoprotein ectodomain-like"/>
    <property type="match status" value="1"/>
</dbReference>
<keyword evidence="4" id="KW-0946">Virion</keyword>
<dbReference type="InterPro" id="IPR001903">
    <property type="entry name" value="Rhabdo_glycop_FD"/>
</dbReference>
<evidence type="ECO:0000256" key="1">
    <source>
        <dbReference type="ARBA" id="ARBA00004563"/>
    </source>
</evidence>
<evidence type="ECO:0000313" key="13">
    <source>
        <dbReference type="Proteomes" id="UP001253161"/>
    </source>
</evidence>
<keyword evidence="13" id="KW-1185">Reference proteome</keyword>
<evidence type="ECO:0000256" key="6">
    <source>
        <dbReference type="ARBA" id="ARBA00022989"/>
    </source>
</evidence>
<feature type="domain" description="Spike glycoprotein fusion" evidence="10">
    <location>
        <begin position="65"/>
        <end position="152"/>
    </location>
</feature>
<evidence type="ECO:0000256" key="5">
    <source>
        <dbReference type="ARBA" id="ARBA00022879"/>
    </source>
</evidence>
<organism evidence="12 13">
    <name type="scientific">Shanxi Arboretum virus</name>
    <dbReference type="NCBI Taxonomy" id="2951068"/>
    <lineage>
        <taxon>Viruses</taxon>
        <taxon>Riboviria</taxon>
        <taxon>Orthornavirae</taxon>
        <taxon>Negarnaviricota</taxon>
        <taxon>Haploviricotina</taxon>
        <taxon>Monjiviricetes</taxon>
        <taxon>Mononegavirales</taxon>
        <taxon>Rhabdoviridae</taxon>
        <taxon>Alpharhabdovirinae</taxon>
        <taxon>Almendravirus</taxon>
        <taxon>Almendravirus shanxi</taxon>
    </lineage>
</organism>
<keyword evidence="3" id="KW-0732">Signal</keyword>
<feature type="domain" description="Spike glycoprotein G central" evidence="11">
    <location>
        <begin position="261"/>
        <end position="336"/>
    </location>
</feature>
<evidence type="ECO:0000256" key="2">
    <source>
        <dbReference type="ARBA" id="ARBA00022692"/>
    </source>
</evidence>
<dbReference type="Pfam" id="PF24833">
    <property type="entry name" value="Rhabdo_glycop_CD"/>
    <property type="match status" value="1"/>
</dbReference>
<evidence type="ECO:0000256" key="8">
    <source>
        <dbReference type="ARBA" id="ARBA00023180"/>
    </source>
</evidence>
<protein>
    <submittedName>
        <fullName evidence="12">G protein</fullName>
    </submittedName>
</protein>
<keyword evidence="5" id="KW-0261">Viral envelope protein</keyword>
<dbReference type="EMBL" id="MW890015">
    <property type="protein sequence ID" value="URZ95408.1"/>
    <property type="molecule type" value="Viral_cRNA"/>
</dbReference>
<reference evidence="13" key="1">
    <citation type="journal article" date="2022" name="Pathogens">
        <title>Two Rhabdoviruses, One Novel, Isolated from Armigeres subalbatus in China.</title>
        <authorList>
            <person name="Xu X."/>
            <person name="Wang J."/>
            <person name="Liu H."/>
            <person name="Wang Q."/>
            <person name="Fu S."/>
            <person name="Zhang J."/>
            <person name="Wang B."/>
            <person name="He Y."/>
            <person name="Li F."/>
            <person name="Nie K."/>
            <person name="Xu S."/>
            <person name="Wang H."/>
            <person name="Lu X."/>
            <person name="Shi M."/>
            <person name="Liang G."/>
        </authorList>
    </citation>
    <scope>NUCLEOTIDE SEQUENCE [LARGE SCALE GENOMIC DNA]</scope>
</reference>
<keyword evidence="7 9" id="KW-0472">Membrane</keyword>
<keyword evidence="6 9" id="KW-1133">Transmembrane helix</keyword>
<evidence type="ECO:0000259" key="10">
    <source>
        <dbReference type="Pfam" id="PF00974"/>
    </source>
</evidence>
<accession>A0AAE9LGQ9</accession>
<sequence length="476" mass="55539">MIAHKLILPLVILTSFQKIRREDITCPVYNHKNVNVSSQSLLQFELKQVSFNSGEDVINYNPLITGYLCRKLSYETSCYANLFTSNTVDYKLKILPVTKQECTTGSNSQVKSFPIPICNWSMFGSNVVKETKQYIEYEQRSYKMDMVSGKLKHVEEIFDKCSDEYCILKGNSGYWIRDDQEEKKYCPKVEEQKIPAKIKVIDQFEYLEVAQHIYDIQELCSLEVCGQNLVHIPDIGNFVGDDRFVRKLKKCKSLPSLRNAIENNSEDIVGNEKCLDFRLKMLDNPDKSIKYHDIRNLHPRSPGINRVYRLGENNTLESAIAYYGSTGVEKISKKLNYWVNCTEDKVCSYNGYMGRDKLHLRSKLDNEIYQDIFEVDDNLIVYQPIRNISESFYTDVVHYELLDKVTKSFSIFDSNYYIKIICFVLILLSLFLIYKIIRVLVVTCLNNKPRFGKFQKINKTKGHELDTMKKDISQWK</sequence>
<dbReference type="InterPro" id="IPR055447">
    <property type="entry name" value="Rhabdo_glycop_CD"/>
</dbReference>
<keyword evidence="8" id="KW-0325">Glycoprotein</keyword>
<evidence type="ECO:0000256" key="4">
    <source>
        <dbReference type="ARBA" id="ARBA00022844"/>
    </source>
</evidence>
<evidence type="ECO:0000256" key="3">
    <source>
        <dbReference type="ARBA" id="ARBA00022729"/>
    </source>
</evidence>
<feature type="transmembrane region" description="Helical" evidence="9">
    <location>
        <begin position="416"/>
        <end position="437"/>
    </location>
</feature>
<comment type="subcellular location">
    <subcellularLocation>
        <location evidence="1">Virion membrane</location>
        <topology evidence="1">Single-pass type I membrane protein</topology>
    </subcellularLocation>
</comment>
<dbReference type="Pfam" id="PF00974">
    <property type="entry name" value="Rhabdo_glycop_FD"/>
    <property type="match status" value="1"/>
</dbReference>
<proteinExistence type="predicted"/>
<name>A0AAE9LGQ9_9RHAB</name>
<keyword evidence="2 9" id="KW-0812">Transmembrane</keyword>
<dbReference type="GO" id="GO:0055036">
    <property type="term" value="C:virion membrane"/>
    <property type="evidence" value="ECO:0007669"/>
    <property type="project" value="UniProtKB-SubCell"/>
</dbReference>
<dbReference type="Proteomes" id="UP001253161">
    <property type="component" value="Segment"/>
</dbReference>
<evidence type="ECO:0000256" key="7">
    <source>
        <dbReference type="ARBA" id="ARBA00023136"/>
    </source>
</evidence>
<evidence type="ECO:0000256" key="9">
    <source>
        <dbReference type="SAM" id="Phobius"/>
    </source>
</evidence>